<dbReference type="InParanoid" id="A0A2P5CR33"/>
<comment type="caution">
    <text evidence="1">The sequence shown here is derived from an EMBL/GenBank/DDBJ whole genome shotgun (WGS) entry which is preliminary data.</text>
</comment>
<dbReference type="EMBL" id="JXTC01000336">
    <property type="protein sequence ID" value="PON63518.1"/>
    <property type="molecule type" value="Genomic_DNA"/>
</dbReference>
<accession>A0A2P5CR33</accession>
<sequence>MRASCPTRAVKKFFLPILSNSSTLLPYWLHLPRSFSSKAVLESRFFSTCVIDFTSSSTSSDADGPVGIVGGRASLGANMSTDRSSDDWYVSLSCTICLSRHSECLATGPIVIHTPTGF</sequence>
<dbReference type="Proteomes" id="UP000237000">
    <property type="component" value="Unassembled WGS sequence"/>
</dbReference>
<gene>
    <name evidence="1" type="ORF">TorRG33x02_275990</name>
</gene>
<reference evidence="2" key="1">
    <citation type="submission" date="2016-06" db="EMBL/GenBank/DDBJ databases">
        <title>Parallel loss of symbiosis genes in relatives of nitrogen-fixing non-legume Parasponia.</title>
        <authorList>
            <person name="Van Velzen R."/>
            <person name="Holmer R."/>
            <person name="Bu F."/>
            <person name="Rutten L."/>
            <person name="Van Zeijl A."/>
            <person name="Liu W."/>
            <person name="Santuari L."/>
            <person name="Cao Q."/>
            <person name="Sharma T."/>
            <person name="Shen D."/>
            <person name="Roswanjaya Y."/>
            <person name="Wardhani T."/>
            <person name="Kalhor M.S."/>
            <person name="Jansen J."/>
            <person name="Van den Hoogen J."/>
            <person name="Gungor B."/>
            <person name="Hartog M."/>
            <person name="Hontelez J."/>
            <person name="Verver J."/>
            <person name="Yang W.-C."/>
            <person name="Schijlen E."/>
            <person name="Repin R."/>
            <person name="Schilthuizen M."/>
            <person name="Schranz E."/>
            <person name="Heidstra R."/>
            <person name="Miyata K."/>
            <person name="Fedorova E."/>
            <person name="Kohlen W."/>
            <person name="Bisseling T."/>
            <person name="Smit S."/>
            <person name="Geurts R."/>
        </authorList>
    </citation>
    <scope>NUCLEOTIDE SEQUENCE [LARGE SCALE GENOMIC DNA]</scope>
    <source>
        <strain evidence="2">cv. RG33-2</strain>
    </source>
</reference>
<keyword evidence="2" id="KW-1185">Reference proteome</keyword>
<organism evidence="1 2">
    <name type="scientific">Trema orientale</name>
    <name type="common">Charcoal tree</name>
    <name type="synonym">Celtis orientalis</name>
    <dbReference type="NCBI Taxonomy" id="63057"/>
    <lineage>
        <taxon>Eukaryota</taxon>
        <taxon>Viridiplantae</taxon>
        <taxon>Streptophyta</taxon>
        <taxon>Embryophyta</taxon>
        <taxon>Tracheophyta</taxon>
        <taxon>Spermatophyta</taxon>
        <taxon>Magnoliopsida</taxon>
        <taxon>eudicotyledons</taxon>
        <taxon>Gunneridae</taxon>
        <taxon>Pentapetalae</taxon>
        <taxon>rosids</taxon>
        <taxon>fabids</taxon>
        <taxon>Rosales</taxon>
        <taxon>Cannabaceae</taxon>
        <taxon>Trema</taxon>
    </lineage>
</organism>
<protein>
    <submittedName>
        <fullName evidence="1">Uncharacterized protein</fullName>
    </submittedName>
</protein>
<evidence type="ECO:0000313" key="1">
    <source>
        <dbReference type="EMBL" id="PON63518.1"/>
    </source>
</evidence>
<proteinExistence type="predicted"/>
<dbReference type="OrthoDB" id="10362243at2759"/>
<name>A0A2P5CR33_TREOI</name>
<evidence type="ECO:0000313" key="2">
    <source>
        <dbReference type="Proteomes" id="UP000237000"/>
    </source>
</evidence>
<dbReference type="AlphaFoldDB" id="A0A2P5CR33"/>